<feature type="region of interest" description="Disordered" evidence="1">
    <location>
        <begin position="1"/>
        <end position="70"/>
    </location>
</feature>
<protein>
    <submittedName>
        <fullName evidence="2">Uncharacterized protein</fullName>
    </submittedName>
</protein>
<reference evidence="2 3" key="1">
    <citation type="journal article" date="2017" name="Curr. Biol.">
        <title>Genome architecture and evolution of a unichromosomal asexual nematode.</title>
        <authorList>
            <person name="Fradin H."/>
            <person name="Zegar C."/>
            <person name="Gutwein M."/>
            <person name="Lucas J."/>
            <person name="Kovtun M."/>
            <person name="Corcoran D."/>
            <person name="Baugh L.R."/>
            <person name="Kiontke K."/>
            <person name="Gunsalus K."/>
            <person name="Fitch D.H."/>
            <person name="Piano F."/>
        </authorList>
    </citation>
    <scope>NUCLEOTIDE SEQUENCE [LARGE SCALE GENOMIC DNA]</scope>
    <source>
        <strain evidence="2">PF1309</strain>
    </source>
</reference>
<comment type="caution">
    <text evidence="2">The sequence shown here is derived from an EMBL/GenBank/DDBJ whole genome shotgun (WGS) entry which is preliminary data.</text>
</comment>
<dbReference type="Proteomes" id="UP000218231">
    <property type="component" value="Unassembled WGS sequence"/>
</dbReference>
<accession>A0A2A2K312</accession>
<gene>
    <name evidence="2" type="ORF">WR25_24643</name>
</gene>
<sequence length="135" mass="15261">MRDHHLHHHRSQADHGHHRQQHGPVHGKRHGQQRAGRCQQLTNDQPAAIDQVAQRHDQQQTQGIAGLGHAHHQAGVRSAYAEACGHGLQQRLGEVHRGHGQGAGGSQQQRQSAGERWHQQSLQIWFQFKTKKLDF</sequence>
<name>A0A2A2K312_9BILA</name>
<feature type="region of interest" description="Disordered" evidence="1">
    <location>
        <begin position="96"/>
        <end position="116"/>
    </location>
</feature>
<dbReference type="EMBL" id="LIAE01009783">
    <property type="protein sequence ID" value="PAV68270.1"/>
    <property type="molecule type" value="Genomic_DNA"/>
</dbReference>
<dbReference type="AlphaFoldDB" id="A0A2A2K312"/>
<evidence type="ECO:0000313" key="2">
    <source>
        <dbReference type="EMBL" id="PAV68270.1"/>
    </source>
</evidence>
<proteinExistence type="predicted"/>
<evidence type="ECO:0000256" key="1">
    <source>
        <dbReference type="SAM" id="MobiDB-lite"/>
    </source>
</evidence>
<organism evidence="2 3">
    <name type="scientific">Diploscapter pachys</name>
    <dbReference type="NCBI Taxonomy" id="2018661"/>
    <lineage>
        <taxon>Eukaryota</taxon>
        <taxon>Metazoa</taxon>
        <taxon>Ecdysozoa</taxon>
        <taxon>Nematoda</taxon>
        <taxon>Chromadorea</taxon>
        <taxon>Rhabditida</taxon>
        <taxon>Rhabditina</taxon>
        <taxon>Rhabditomorpha</taxon>
        <taxon>Rhabditoidea</taxon>
        <taxon>Rhabditidae</taxon>
        <taxon>Diploscapter</taxon>
    </lineage>
</organism>
<feature type="compositionally biased region" description="Basic residues" evidence="1">
    <location>
        <begin position="1"/>
        <end position="32"/>
    </location>
</feature>
<evidence type="ECO:0000313" key="3">
    <source>
        <dbReference type="Proteomes" id="UP000218231"/>
    </source>
</evidence>
<keyword evidence="3" id="KW-1185">Reference proteome</keyword>